<dbReference type="Gene3D" id="1.10.10.2840">
    <property type="entry name" value="PucR C-terminal helix-turn-helix domain"/>
    <property type="match status" value="1"/>
</dbReference>
<protein>
    <submittedName>
        <fullName evidence="4">PucR family transcriptional regulator</fullName>
    </submittedName>
</protein>
<reference evidence="5" key="1">
    <citation type="journal article" date="2019" name="Int. J. Syst. Evol. Microbiol.">
        <title>The Global Catalogue of Microorganisms (GCM) 10K type strain sequencing project: providing services to taxonomists for standard genome sequencing and annotation.</title>
        <authorList>
            <consortium name="The Broad Institute Genomics Platform"/>
            <consortium name="The Broad Institute Genome Sequencing Center for Infectious Disease"/>
            <person name="Wu L."/>
            <person name="Ma J."/>
        </authorList>
    </citation>
    <scope>NUCLEOTIDE SEQUENCE [LARGE SCALE GENOMIC DNA]</scope>
    <source>
        <strain evidence="5">JCM 14306</strain>
    </source>
</reference>
<accession>A0ABP4QXL6</accession>
<evidence type="ECO:0000313" key="5">
    <source>
        <dbReference type="Proteomes" id="UP001501319"/>
    </source>
</evidence>
<dbReference type="InterPro" id="IPR042070">
    <property type="entry name" value="PucR_C-HTH_sf"/>
</dbReference>
<dbReference type="Proteomes" id="UP001501319">
    <property type="component" value="Unassembled WGS sequence"/>
</dbReference>
<keyword evidence="5" id="KW-1185">Reference proteome</keyword>
<dbReference type="EMBL" id="BAAANE010000003">
    <property type="protein sequence ID" value="GAA1624454.1"/>
    <property type="molecule type" value="Genomic_DNA"/>
</dbReference>
<gene>
    <name evidence="4" type="ORF">GCM10009744_09920</name>
</gene>
<dbReference type="Pfam" id="PF13556">
    <property type="entry name" value="HTH_30"/>
    <property type="match status" value="1"/>
</dbReference>
<comment type="similarity">
    <text evidence="1">Belongs to the CdaR family.</text>
</comment>
<dbReference type="PANTHER" id="PTHR33744">
    <property type="entry name" value="CARBOHYDRATE DIACID REGULATOR"/>
    <property type="match status" value="1"/>
</dbReference>
<comment type="caution">
    <text evidence="4">The sequence shown here is derived from an EMBL/GenBank/DDBJ whole genome shotgun (WGS) entry which is preliminary data.</text>
</comment>
<dbReference type="PANTHER" id="PTHR33744:SF1">
    <property type="entry name" value="DNA-BINDING TRANSCRIPTIONAL ACTIVATOR ADER"/>
    <property type="match status" value="1"/>
</dbReference>
<dbReference type="InterPro" id="IPR025736">
    <property type="entry name" value="PucR_C-HTH_dom"/>
</dbReference>
<evidence type="ECO:0000256" key="1">
    <source>
        <dbReference type="ARBA" id="ARBA00006754"/>
    </source>
</evidence>
<dbReference type="InterPro" id="IPR051448">
    <property type="entry name" value="CdaR-like_regulators"/>
</dbReference>
<evidence type="ECO:0000259" key="3">
    <source>
        <dbReference type="Pfam" id="PF17853"/>
    </source>
</evidence>
<dbReference type="InterPro" id="IPR041522">
    <property type="entry name" value="CdaR_GGDEF"/>
</dbReference>
<feature type="domain" description="CdaR GGDEF-like" evidence="3">
    <location>
        <begin position="298"/>
        <end position="414"/>
    </location>
</feature>
<evidence type="ECO:0000259" key="2">
    <source>
        <dbReference type="Pfam" id="PF13556"/>
    </source>
</evidence>
<proteinExistence type="inferred from homology"/>
<organism evidence="4 5">
    <name type="scientific">Kribbella alba</name>
    <dbReference type="NCBI Taxonomy" id="190197"/>
    <lineage>
        <taxon>Bacteria</taxon>
        <taxon>Bacillati</taxon>
        <taxon>Actinomycetota</taxon>
        <taxon>Actinomycetes</taxon>
        <taxon>Propionibacteriales</taxon>
        <taxon>Kribbellaceae</taxon>
        <taxon>Kribbella</taxon>
    </lineage>
</organism>
<evidence type="ECO:0000313" key="4">
    <source>
        <dbReference type="EMBL" id="GAA1624454.1"/>
    </source>
</evidence>
<feature type="domain" description="PucR C-terminal helix-turn-helix" evidence="2">
    <location>
        <begin position="468"/>
        <end position="525"/>
    </location>
</feature>
<dbReference type="RefSeq" id="WP_344109222.1">
    <property type="nucleotide sequence ID" value="NZ_BAAANE010000003.1"/>
</dbReference>
<sequence>MTSSINGVREQLATFRPLLALSMVMTTSGNEDEILRLATAAVPSLGRCRTTGAYLDGAWRQVGPIGAPPEADLVAARIQSLGDRNGPVLVEGYDWSWAFPLVGLRGNAGHILVSRETEPEEYHQFLLTVLFQQAGAAMANARLHALERRIIAIHDRLTAAAAAGEGPTGIATAVHELSGYPVAIEDRYGNLLAWAGPGCPDPYPKVSATQRDKLLKPAVRSAGAVRSNGRLTAVSQPGHQVEGVIALIDPDGTAGESEQLALEHGNTVLALELAHQRALAETELRLRRDLVEELLAGTDAESAASRAHALGYDLSRRHRVLVLTQGRRHRVEPDAFFRAVQKATRITQVGSLMVTRAGNVAVLADTDHNWEQFRTAVVDQLGGHGSCRVGVGAPCTDPPDFPRSHGQAQLALKLQVTTHAPEQVTKFEDLGVYQLLSEIADIGSLESFLHRWLGSLLDYDASKDGSQLVETLASYLDNGGNYEATAKALILHRNTLRYRLKRIREISGHDLSDPDTQFNLHLATRSWTVTLAMAEAPPA</sequence>
<name>A0ABP4QXL6_9ACTN</name>
<dbReference type="Pfam" id="PF17853">
    <property type="entry name" value="GGDEF_2"/>
    <property type="match status" value="1"/>
</dbReference>